<protein>
    <recommendedName>
        <fullName evidence="1">AAA domain-containing protein</fullName>
    </recommendedName>
</protein>
<gene>
    <name evidence="2" type="ORF">S01H4_48488</name>
</gene>
<dbReference type="Pfam" id="PF13614">
    <property type="entry name" value="AAA_31"/>
    <property type="match status" value="1"/>
</dbReference>
<dbReference type="InterPro" id="IPR025669">
    <property type="entry name" value="AAA_dom"/>
</dbReference>
<dbReference type="EMBL" id="BART01027345">
    <property type="protein sequence ID" value="GAG92023.1"/>
    <property type="molecule type" value="Genomic_DNA"/>
</dbReference>
<name>X1C6L2_9ZZZZ</name>
<dbReference type="InterPro" id="IPR027417">
    <property type="entry name" value="P-loop_NTPase"/>
</dbReference>
<dbReference type="Gene3D" id="3.40.50.300">
    <property type="entry name" value="P-loop containing nucleotide triphosphate hydrolases"/>
    <property type="match status" value="1"/>
</dbReference>
<accession>X1C6L2</accession>
<organism evidence="2">
    <name type="scientific">marine sediment metagenome</name>
    <dbReference type="NCBI Taxonomy" id="412755"/>
    <lineage>
        <taxon>unclassified sequences</taxon>
        <taxon>metagenomes</taxon>
        <taxon>ecological metagenomes</taxon>
    </lineage>
</organism>
<feature type="domain" description="AAA" evidence="1">
    <location>
        <begin position="57"/>
        <end position="136"/>
    </location>
</feature>
<dbReference type="AlphaFoldDB" id="X1C6L2"/>
<evidence type="ECO:0000313" key="2">
    <source>
        <dbReference type="EMBL" id="GAG92023.1"/>
    </source>
</evidence>
<reference evidence="2" key="1">
    <citation type="journal article" date="2014" name="Front. Microbiol.">
        <title>High frequency of phylogenetically diverse reductive dehalogenase-homologous genes in deep subseafloor sedimentary metagenomes.</title>
        <authorList>
            <person name="Kawai M."/>
            <person name="Futagami T."/>
            <person name="Toyoda A."/>
            <person name="Takaki Y."/>
            <person name="Nishi S."/>
            <person name="Hori S."/>
            <person name="Arai W."/>
            <person name="Tsubouchi T."/>
            <person name="Morono Y."/>
            <person name="Uchiyama I."/>
            <person name="Ito T."/>
            <person name="Fujiyama A."/>
            <person name="Inagaki F."/>
            <person name="Takami H."/>
        </authorList>
    </citation>
    <scope>NUCLEOTIDE SEQUENCE</scope>
    <source>
        <strain evidence="2">Expedition CK06-06</strain>
    </source>
</reference>
<sequence>MTKHPLVFRLIRSSSVLIHLNSIFHDPKSEPSVGTIIKFPYLQRIQGISKKPGKVCLIPGHADSTSDASNLADKYQRGTAQYGGYNTIEGYFGNYVDFLRNFFDYIILDTAPALQGNILNRLALHTSDEIIYPIDGIEAAYGINT</sequence>
<feature type="non-terminal residue" evidence="2">
    <location>
        <position position="145"/>
    </location>
</feature>
<proteinExistence type="predicted"/>
<comment type="caution">
    <text evidence="2">The sequence shown here is derived from an EMBL/GenBank/DDBJ whole genome shotgun (WGS) entry which is preliminary data.</text>
</comment>
<evidence type="ECO:0000259" key="1">
    <source>
        <dbReference type="Pfam" id="PF13614"/>
    </source>
</evidence>